<dbReference type="EMBL" id="JAFREP010000002">
    <property type="protein sequence ID" value="MBO1317359.1"/>
    <property type="molecule type" value="Genomic_DNA"/>
</dbReference>
<dbReference type="PANTHER" id="PTHR30399:SF1">
    <property type="entry name" value="UTP PYROPHOSPHATASE"/>
    <property type="match status" value="1"/>
</dbReference>
<dbReference type="RefSeq" id="WP_207856596.1">
    <property type="nucleotide sequence ID" value="NZ_JAFREP010000002.1"/>
</dbReference>
<evidence type="ECO:0000313" key="3">
    <source>
        <dbReference type="EMBL" id="MBO1318666.1"/>
    </source>
</evidence>
<reference evidence="3" key="1">
    <citation type="submission" date="2021-03" db="EMBL/GenBank/DDBJ databases">
        <authorList>
            <person name="Wang G."/>
        </authorList>
    </citation>
    <scope>NUCLEOTIDE SEQUENCE</scope>
    <source>
        <strain evidence="3">KCTC 12899</strain>
    </source>
</reference>
<sequence>METLQYLGGYAPALLEKVQRLIAQDRLGAYLMERYPEAHQIRSPKALSQYTLDLKNTYMRRSGPLSKVVYSEKIDVMRNALGVHTRASRVQGNKLKAKRAIQIDALFKKVPEDFLRMIVVHELAHFKEADHNKAFYQLCEHMEPDYHQLEFDLRLYLTFRDQKGEDLW</sequence>
<dbReference type="Gene3D" id="3.30.2010.10">
    <property type="entry name" value="Metalloproteases ('zincins'), catalytic domain"/>
    <property type="match status" value="1"/>
</dbReference>
<protein>
    <submittedName>
        <fullName evidence="3">M48 family metallopeptidase</fullName>
    </submittedName>
</protein>
<dbReference type="Pfam" id="PF01863">
    <property type="entry name" value="YgjP-like"/>
    <property type="match status" value="1"/>
</dbReference>
<dbReference type="Proteomes" id="UP000664417">
    <property type="component" value="Unassembled WGS sequence"/>
</dbReference>
<evidence type="ECO:0000313" key="4">
    <source>
        <dbReference type="Proteomes" id="UP000664417"/>
    </source>
</evidence>
<comment type="caution">
    <text evidence="3">The sequence shown here is derived from an EMBL/GenBank/DDBJ whole genome shotgun (WGS) entry which is preliminary data.</text>
</comment>
<evidence type="ECO:0000259" key="1">
    <source>
        <dbReference type="Pfam" id="PF01863"/>
    </source>
</evidence>
<accession>A0A8J7U4U4</accession>
<dbReference type="AlphaFoldDB" id="A0A8J7U4U4"/>
<name>A0A8J7U4U4_9BACT</name>
<proteinExistence type="predicted"/>
<evidence type="ECO:0000313" key="2">
    <source>
        <dbReference type="EMBL" id="MBO1317359.1"/>
    </source>
</evidence>
<dbReference type="InterPro" id="IPR053136">
    <property type="entry name" value="UTP_pyrophosphatase-like"/>
</dbReference>
<dbReference type="CDD" id="cd07344">
    <property type="entry name" value="M48_yhfN_like"/>
    <property type="match status" value="1"/>
</dbReference>
<dbReference type="InterPro" id="IPR002725">
    <property type="entry name" value="YgjP-like_metallopeptidase"/>
</dbReference>
<organism evidence="3 4">
    <name type="scientific">Acanthopleuribacter pedis</name>
    <dbReference type="NCBI Taxonomy" id="442870"/>
    <lineage>
        <taxon>Bacteria</taxon>
        <taxon>Pseudomonadati</taxon>
        <taxon>Acidobacteriota</taxon>
        <taxon>Holophagae</taxon>
        <taxon>Acanthopleuribacterales</taxon>
        <taxon>Acanthopleuribacteraceae</taxon>
        <taxon>Acanthopleuribacter</taxon>
    </lineage>
</organism>
<gene>
    <name evidence="2" type="ORF">J3U88_02720</name>
    <name evidence="3" type="ORF">J3U88_09360</name>
</gene>
<keyword evidence="4" id="KW-1185">Reference proteome</keyword>
<feature type="domain" description="YgjP-like metallopeptidase" evidence="1">
    <location>
        <begin position="94"/>
        <end position="153"/>
    </location>
</feature>
<dbReference type="EMBL" id="JAFREP010000006">
    <property type="protein sequence ID" value="MBO1318666.1"/>
    <property type="molecule type" value="Genomic_DNA"/>
</dbReference>
<dbReference type="PANTHER" id="PTHR30399">
    <property type="entry name" value="UNCHARACTERIZED PROTEIN YGJP"/>
    <property type="match status" value="1"/>
</dbReference>